<evidence type="ECO:0000256" key="8">
    <source>
        <dbReference type="ARBA" id="ARBA00023133"/>
    </source>
</evidence>
<keyword evidence="4" id="KW-0479">Metal-binding</keyword>
<reference evidence="13 14" key="1">
    <citation type="submission" date="2021-04" db="EMBL/GenBank/DDBJ databases">
        <title>novel species isolated from subtropical streams in China.</title>
        <authorList>
            <person name="Lu H."/>
        </authorList>
    </citation>
    <scope>NUCLEOTIDE SEQUENCE [LARGE SCALE GENOMIC DNA]</scope>
    <source>
        <strain evidence="13 14">BYS107W</strain>
    </source>
</reference>
<dbReference type="PANTHER" id="PTHR35457:SF1">
    <property type="entry name" value="HEME A SYNTHASE"/>
    <property type="match status" value="1"/>
</dbReference>
<feature type="transmembrane region" description="Helical" evidence="12">
    <location>
        <begin position="32"/>
        <end position="52"/>
    </location>
</feature>
<dbReference type="InterPro" id="IPR050450">
    <property type="entry name" value="COX15/CtaA_HemeA_synthase"/>
</dbReference>
<dbReference type="EMBL" id="JAGSPM010000013">
    <property type="protein sequence ID" value="MBR7748213.1"/>
    <property type="molecule type" value="Genomic_DNA"/>
</dbReference>
<comment type="subcellular location">
    <subcellularLocation>
        <location evidence="1">Membrane</location>
        <topology evidence="1">Multi-pass membrane protein</topology>
    </subcellularLocation>
</comment>
<evidence type="ECO:0000313" key="14">
    <source>
        <dbReference type="Proteomes" id="UP000680158"/>
    </source>
</evidence>
<feature type="transmembrane region" description="Helical" evidence="12">
    <location>
        <begin position="196"/>
        <end position="214"/>
    </location>
</feature>
<evidence type="ECO:0000256" key="12">
    <source>
        <dbReference type="SAM" id="Phobius"/>
    </source>
</evidence>
<evidence type="ECO:0000256" key="9">
    <source>
        <dbReference type="ARBA" id="ARBA00023136"/>
    </source>
</evidence>
<dbReference type="RefSeq" id="WP_212685543.1">
    <property type="nucleotide sequence ID" value="NZ_JAGSPM010000013.1"/>
</dbReference>
<evidence type="ECO:0000256" key="11">
    <source>
        <dbReference type="ARBA" id="ARBA00023444"/>
    </source>
</evidence>
<gene>
    <name evidence="13" type="ORF">KDM92_16640</name>
</gene>
<keyword evidence="3 12" id="KW-0812">Transmembrane</keyword>
<dbReference type="GO" id="GO:0016020">
    <property type="term" value="C:membrane"/>
    <property type="evidence" value="ECO:0007669"/>
    <property type="project" value="UniProtKB-SubCell"/>
</dbReference>
<feature type="transmembrane region" description="Helical" evidence="12">
    <location>
        <begin position="155"/>
        <end position="176"/>
    </location>
</feature>
<evidence type="ECO:0000256" key="4">
    <source>
        <dbReference type="ARBA" id="ARBA00022723"/>
    </source>
</evidence>
<keyword evidence="7" id="KW-0408">Iron</keyword>
<keyword evidence="6" id="KW-0560">Oxidoreductase</keyword>
<evidence type="ECO:0000256" key="2">
    <source>
        <dbReference type="ARBA" id="ARBA00022475"/>
    </source>
</evidence>
<sequence length="354" mass="39425">MLIQLAIIGILFAVIPLAVVLFSKEQNKYKKLIAVTLFLTFDLIIFGAFTRLTDSGLGCPDWPGCYGEANPFQAHSEIKAAETLLPTGPVTVAKAWVEMIHRYLAMSVGFLIMLQMGIAWWKRKTRPFSPWLATSLFVLVGIQGAFGAWTVTMKLQPIIVTIHLILALIILSLLVWAWQRESPRSTTKYSFKFRNLLPLAFIVLLMQVALGGWVSTNYAALACHDYPLCNGEVVPQLDFEHAYVLWRELGRTGSGDFLPFSALITIHWVHRTFAWVVFALLAYVAYLGRKHADTKTLSNGVLAVLLMQLITGVATIYFSWPLAIAVLHNAGAALLVLLLSMLNYRVRSSVANES</sequence>
<evidence type="ECO:0000256" key="3">
    <source>
        <dbReference type="ARBA" id="ARBA00022692"/>
    </source>
</evidence>
<feature type="transmembrane region" description="Helical" evidence="12">
    <location>
        <begin position="103"/>
        <end position="121"/>
    </location>
</feature>
<proteinExistence type="predicted"/>
<dbReference type="GO" id="GO:0016491">
    <property type="term" value="F:oxidoreductase activity"/>
    <property type="evidence" value="ECO:0007669"/>
    <property type="project" value="UniProtKB-KW"/>
</dbReference>
<dbReference type="InterPro" id="IPR003780">
    <property type="entry name" value="COX15/CtaA_fam"/>
</dbReference>
<organism evidence="13 14">
    <name type="scientific">Undibacterium baiyunense</name>
    <dbReference type="NCBI Taxonomy" id="2828731"/>
    <lineage>
        <taxon>Bacteria</taxon>
        <taxon>Pseudomonadati</taxon>
        <taxon>Pseudomonadota</taxon>
        <taxon>Betaproteobacteria</taxon>
        <taxon>Burkholderiales</taxon>
        <taxon>Oxalobacteraceae</taxon>
        <taxon>Undibacterium</taxon>
    </lineage>
</organism>
<dbReference type="Proteomes" id="UP000680158">
    <property type="component" value="Unassembled WGS sequence"/>
</dbReference>
<feature type="transmembrane region" description="Helical" evidence="12">
    <location>
        <begin position="326"/>
        <end position="344"/>
    </location>
</feature>
<feature type="transmembrane region" description="Helical" evidence="12">
    <location>
        <begin position="128"/>
        <end position="149"/>
    </location>
</feature>
<dbReference type="PANTHER" id="PTHR35457">
    <property type="entry name" value="HEME A SYNTHASE"/>
    <property type="match status" value="1"/>
</dbReference>
<evidence type="ECO:0000256" key="10">
    <source>
        <dbReference type="ARBA" id="ARBA00023157"/>
    </source>
</evidence>
<name>A0A941DFZ3_9BURK</name>
<dbReference type="Pfam" id="PF02628">
    <property type="entry name" value="COX15-CtaA"/>
    <property type="match status" value="1"/>
</dbReference>
<protein>
    <submittedName>
        <fullName evidence="13">COX15/CtaA family protein</fullName>
    </submittedName>
</protein>
<keyword evidence="14" id="KW-1185">Reference proteome</keyword>
<keyword evidence="9 12" id="KW-0472">Membrane</keyword>
<evidence type="ECO:0000256" key="1">
    <source>
        <dbReference type="ARBA" id="ARBA00004141"/>
    </source>
</evidence>
<evidence type="ECO:0000313" key="13">
    <source>
        <dbReference type="EMBL" id="MBR7748213.1"/>
    </source>
</evidence>
<dbReference type="GO" id="GO:0006784">
    <property type="term" value="P:heme A biosynthetic process"/>
    <property type="evidence" value="ECO:0007669"/>
    <property type="project" value="InterPro"/>
</dbReference>
<keyword evidence="10" id="KW-1015">Disulfide bond</keyword>
<comment type="pathway">
    <text evidence="11">Porphyrin-containing compound metabolism.</text>
</comment>
<evidence type="ECO:0000256" key="7">
    <source>
        <dbReference type="ARBA" id="ARBA00023004"/>
    </source>
</evidence>
<dbReference type="AlphaFoldDB" id="A0A941DFZ3"/>
<keyword evidence="5 12" id="KW-1133">Transmembrane helix</keyword>
<comment type="caution">
    <text evidence="13">The sequence shown here is derived from an EMBL/GenBank/DDBJ whole genome shotgun (WGS) entry which is preliminary data.</text>
</comment>
<accession>A0A941DFZ3</accession>
<evidence type="ECO:0000256" key="6">
    <source>
        <dbReference type="ARBA" id="ARBA00023002"/>
    </source>
</evidence>
<evidence type="ECO:0000256" key="5">
    <source>
        <dbReference type="ARBA" id="ARBA00022989"/>
    </source>
</evidence>
<keyword evidence="2" id="KW-1003">Cell membrane</keyword>
<keyword evidence="8" id="KW-0350">Heme biosynthesis</keyword>
<feature type="transmembrane region" description="Helical" evidence="12">
    <location>
        <begin position="6"/>
        <end position="23"/>
    </location>
</feature>
<dbReference type="GO" id="GO:0046872">
    <property type="term" value="F:metal ion binding"/>
    <property type="evidence" value="ECO:0007669"/>
    <property type="project" value="UniProtKB-KW"/>
</dbReference>
<feature type="transmembrane region" description="Helical" evidence="12">
    <location>
        <begin position="300"/>
        <end position="320"/>
    </location>
</feature>
<feature type="transmembrane region" description="Helical" evidence="12">
    <location>
        <begin position="268"/>
        <end position="288"/>
    </location>
</feature>